<evidence type="ECO:0000313" key="2">
    <source>
        <dbReference type="Proteomes" id="UP001152795"/>
    </source>
</evidence>
<organism evidence="1 2">
    <name type="scientific">Paramuricea clavata</name>
    <name type="common">Red gorgonian</name>
    <name type="synonym">Violescent sea-whip</name>
    <dbReference type="NCBI Taxonomy" id="317549"/>
    <lineage>
        <taxon>Eukaryota</taxon>
        <taxon>Metazoa</taxon>
        <taxon>Cnidaria</taxon>
        <taxon>Anthozoa</taxon>
        <taxon>Octocorallia</taxon>
        <taxon>Malacalcyonacea</taxon>
        <taxon>Plexauridae</taxon>
        <taxon>Paramuricea</taxon>
    </lineage>
</organism>
<comment type="caution">
    <text evidence="1">The sequence shown here is derived from an EMBL/GenBank/DDBJ whole genome shotgun (WGS) entry which is preliminary data.</text>
</comment>
<name>A0A7D9DMT8_PARCT</name>
<reference evidence="1" key="1">
    <citation type="submission" date="2020-04" db="EMBL/GenBank/DDBJ databases">
        <authorList>
            <person name="Alioto T."/>
            <person name="Alioto T."/>
            <person name="Gomez Garrido J."/>
        </authorList>
    </citation>
    <scope>NUCLEOTIDE SEQUENCE</scope>
    <source>
        <strain evidence="1">A484AB</strain>
    </source>
</reference>
<dbReference type="AlphaFoldDB" id="A0A7D9DMT8"/>
<dbReference type="Proteomes" id="UP001152795">
    <property type="component" value="Unassembled WGS sequence"/>
</dbReference>
<dbReference type="EMBL" id="CACRXK020001425">
    <property type="protein sequence ID" value="CAB3989055.1"/>
    <property type="molecule type" value="Genomic_DNA"/>
</dbReference>
<keyword evidence="2" id="KW-1185">Reference proteome</keyword>
<protein>
    <submittedName>
        <fullName evidence="1">Uncharacterized protein</fullName>
    </submittedName>
</protein>
<proteinExistence type="predicted"/>
<gene>
    <name evidence="1" type="ORF">PACLA_8A019648</name>
</gene>
<evidence type="ECO:0000313" key="1">
    <source>
        <dbReference type="EMBL" id="CAB3989055.1"/>
    </source>
</evidence>
<sequence length="65" mass="7209">MARALEDLKAFVLTEIDEDKQQKTRTGDLPAADAGNLKVSYYNIGSDIAKNIDNGKTRRQLKTPT</sequence>
<accession>A0A7D9DMT8</accession>